<accession>A0A6P5MMV8</accession>
<protein>
    <submittedName>
        <fullName evidence="2">Uncharacterized protein LOC110274862</fullName>
    </submittedName>
</protein>
<dbReference type="KEGG" id="adu:110274862"/>
<dbReference type="AlphaFoldDB" id="A0A6P5MMV8"/>
<dbReference type="GeneID" id="110274862"/>
<gene>
    <name evidence="2" type="primary">LOC110274862</name>
</gene>
<reference evidence="1" key="1">
    <citation type="journal article" date="2016" name="Nat. Genet.">
        <title>The genome sequences of Arachis duranensis and Arachis ipaensis, the diploid ancestors of cultivated peanut.</title>
        <authorList>
            <person name="Bertioli D.J."/>
            <person name="Cannon S.B."/>
            <person name="Froenicke L."/>
            <person name="Huang G."/>
            <person name="Farmer A.D."/>
            <person name="Cannon E.K."/>
            <person name="Liu X."/>
            <person name="Gao D."/>
            <person name="Clevenger J."/>
            <person name="Dash S."/>
            <person name="Ren L."/>
            <person name="Moretzsohn M.C."/>
            <person name="Shirasawa K."/>
            <person name="Huang W."/>
            <person name="Vidigal B."/>
            <person name="Abernathy B."/>
            <person name="Chu Y."/>
            <person name="Niederhuth C.E."/>
            <person name="Umale P."/>
            <person name="Araujo A.C."/>
            <person name="Kozik A."/>
            <person name="Kim K.D."/>
            <person name="Burow M.D."/>
            <person name="Varshney R.K."/>
            <person name="Wang X."/>
            <person name="Zhang X."/>
            <person name="Barkley N."/>
            <person name="Guimaraes P.M."/>
            <person name="Isobe S."/>
            <person name="Guo B."/>
            <person name="Liao B."/>
            <person name="Stalker H.T."/>
            <person name="Schmitz R.J."/>
            <person name="Scheffler B.E."/>
            <person name="Leal-Bertioli S.C."/>
            <person name="Xun X."/>
            <person name="Jackson S.A."/>
            <person name="Michelmore R."/>
            <person name="Ozias-Akins P."/>
        </authorList>
    </citation>
    <scope>NUCLEOTIDE SEQUENCE [LARGE SCALE GENOMIC DNA]</scope>
    <source>
        <strain evidence="1">cv. V14167</strain>
    </source>
</reference>
<name>A0A6P5MMV8_ARADU</name>
<dbReference type="RefSeq" id="XP_020985865.1">
    <property type="nucleotide sequence ID" value="XM_021130206.1"/>
</dbReference>
<evidence type="ECO:0000313" key="1">
    <source>
        <dbReference type="Proteomes" id="UP000515211"/>
    </source>
</evidence>
<evidence type="ECO:0000313" key="2">
    <source>
        <dbReference type="RefSeq" id="XP_020985865.1"/>
    </source>
</evidence>
<organism evidence="1 2">
    <name type="scientific">Arachis duranensis</name>
    <name type="common">Wild peanut</name>
    <dbReference type="NCBI Taxonomy" id="130453"/>
    <lineage>
        <taxon>Eukaryota</taxon>
        <taxon>Viridiplantae</taxon>
        <taxon>Streptophyta</taxon>
        <taxon>Embryophyta</taxon>
        <taxon>Tracheophyta</taxon>
        <taxon>Spermatophyta</taxon>
        <taxon>Magnoliopsida</taxon>
        <taxon>eudicotyledons</taxon>
        <taxon>Gunneridae</taxon>
        <taxon>Pentapetalae</taxon>
        <taxon>rosids</taxon>
        <taxon>fabids</taxon>
        <taxon>Fabales</taxon>
        <taxon>Fabaceae</taxon>
        <taxon>Papilionoideae</taxon>
        <taxon>50 kb inversion clade</taxon>
        <taxon>dalbergioids sensu lato</taxon>
        <taxon>Dalbergieae</taxon>
        <taxon>Pterocarpus clade</taxon>
        <taxon>Arachis</taxon>
    </lineage>
</organism>
<dbReference type="Proteomes" id="UP000515211">
    <property type="component" value="Chromosome 8"/>
</dbReference>
<sequence>MPVEIEHKAYWTVKQCNLDLKGAGVEHKLQLEELECFRLKAYKNLRSKWDGPFKMVNVRPYGVVEVAHPFNETTFKVNGHKVKPYRTQPFNKEVEVFLLEDAPKDNQ</sequence>
<proteinExistence type="predicted"/>
<reference evidence="2" key="2">
    <citation type="submission" date="2025-08" db="UniProtKB">
        <authorList>
            <consortium name="RefSeq"/>
        </authorList>
    </citation>
    <scope>IDENTIFICATION</scope>
    <source>
        <tissue evidence="2">Whole plant</tissue>
    </source>
</reference>
<keyword evidence="1" id="KW-1185">Reference proteome</keyword>